<gene>
    <name evidence="1" type="ORF">GR167_12865</name>
</gene>
<evidence type="ECO:0000313" key="2">
    <source>
        <dbReference type="Proteomes" id="UP000479043"/>
    </source>
</evidence>
<proteinExistence type="predicted"/>
<name>A0A6L8LJF4_9RHOB</name>
<sequence>MKKHLGKLVGLLLFTAVFIFARLTMDKIFNEFSSPSSSFSEADAEKVIEGTPTSAAMYHALQEYYPDEAGYFRSQFVETIKTSRNQESANADGFKIGAEIRRRHAPHLRKAPDKSLQEVLQLQTQIIAMFEDDTAMCNRVIMFGAGSIPKDKRQRIEGVLDSTGVIFRAMHEGEYSPVQREPVTENDWRQVIAEFSTAGGTETELALVMEPDVENAQLCNAMLRFLRVLTDADFPGADRPRAEIAAAMLES</sequence>
<organism evidence="1 2">
    <name type="scientific">Thalassovita mangrovi</name>
    <dbReference type="NCBI Taxonomy" id="2692236"/>
    <lineage>
        <taxon>Bacteria</taxon>
        <taxon>Pseudomonadati</taxon>
        <taxon>Pseudomonadota</taxon>
        <taxon>Alphaproteobacteria</taxon>
        <taxon>Rhodobacterales</taxon>
        <taxon>Roseobacteraceae</taxon>
        <taxon>Thalassovita</taxon>
    </lineage>
</organism>
<dbReference type="Proteomes" id="UP000479043">
    <property type="component" value="Unassembled WGS sequence"/>
</dbReference>
<dbReference type="EMBL" id="WWEN01000005">
    <property type="protein sequence ID" value="MYM56201.1"/>
    <property type="molecule type" value="Genomic_DNA"/>
</dbReference>
<protein>
    <submittedName>
        <fullName evidence="1">Uncharacterized protein</fullName>
    </submittedName>
</protein>
<keyword evidence="2" id="KW-1185">Reference proteome</keyword>
<evidence type="ECO:0000313" key="1">
    <source>
        <dbReference type="EMBL" id="MYM56201.1"/>
    </source>
</evidence>
<accession>A0A6L8LJF4</accession>
<reference evidence="1 2" key="1">
    <citation type="submission" date="2020-01" db="EMBL/GenBank/DDBJ databases">
        <authorList>
            <person name="Chen S."/>
        </authorList>
    </citation>
    <scope>NUCLEOTIDE SEQUENCE [LARGE SCALE GENOMIC DNA]</scope>
    <source>
        <strain evidence="1 2">GS-10</strain>
    </source>
</reference>
<comment type="caution">
    <text evidence="1">The sequence shown here is derived from an EMBL/GenBank/DDBJ whole genome shotgun (WGS) entry which is preliminary data.</text>
</comment>
<dbReference type="RefSeq" id="WP_160974034.1">
    <property type="nucleotide sequence ID" value="NZ_WWEN01000005.1"/>
</dbReference>
<dbReference type="AlphaFoldDB" id="A0A6L8LJF4"/>